<evidence type="ECO:0000256" key="1">
    <source>
        <dbReference type="ARBA" id="ARBA00006303"/>
    </source>
</evidence>
<keyword evidence="5 7" id="KW-0648">Protein biosynthesis</keyword>
<dbReference type="InterPro" id="IPR004524">
    <property type="entry name" value="Asp-tRNA-ligase_1"/>
</dbReference>
<feature type="binding site" evidence="7">
    <location>
        <position position="227"/>
    </location>
    <ligand>
        <name>ATP</name>
        <dbReference type="ChEBI" id="CHEBI:30616"/>
    </ligand>
</feature>
<feature type="binding site" evidence="7">
    <location>
        <begin position="218"/>
        <end position="220"/>
    </location>
    <ligand>
        <name>ATP</name>
        <dbReference type="ChEBI" id="CHEBI:30616"/>
    </ligand>
</feature>
<gene>
    <name evidence="7 10" type="primary">aspS</name>
    <name evidence="10" type="ORF">WCD41_12670</name>
</gene>
<organism evidence="10 11">
    <name type="scientific">Actinomycetospora aeridis</name>
    <dbReference type="NCBI Taxonomy" id="3129231"/>
    <lineage>
        <taxon>Bacteria</taxon>
        <taxon>Bacillati</taxon>
        <taxon>Actinomycetota</taxon>
        <taxon>Actinomycetes</taxon>
        <taxon>Pseudonocardiales</taxon>
        <taxon>Pseudonocardiaceae</taxon>
        <taxon>Actinomycetospora</taxon>
    </lineage>
</organism>
<feature type="site" description="Important for tRNA non-discrimination" evidence="7">
    <location>
        <position position="80"/>
    </location>
</feature>
<dbReference type="NCBIfam" id="TIGR00459">
    <property type="entry name" value="aspS_bact"/>
    <property type="match status" value="1"/>
</dbReference>
<evidence type="ECO:0000256" key="6">
    <source>
        <dbReference type="ARBA" id="ARBA00023146"/>
    </source>
</evidence>
<dbReference type="InterPro" id="IPR047090">
    <property type="entry name" value="AspRS_core"/>
</dbReference>
<keyword evidence="11" id="KW-1185">Reference proteome</keyword>
<name>A0ABU8N7B4_9PSEU</name>
<sequence length="608" mass="66210">MMRSHPAGTLRAENVGATVTLAGWVARRRDHGGVVFIDLRDASGVVQVVFRLGDVAEESHRLRSEFCVQITGVVEQRPAGSENSELATGAVEVSATALTVLSESAPLPFQLDEHGDVGEDARFRYRYLDLRREGPASAIRLRSRANKIARDVLTDRDFVEIETPTLTRSTPEGARDFLVPARLKPGSWYALPQSPQLFKQLLMVSGLERYFQIARCYRDEDFRADRQPEFTQLDIEASFVDQDDVIALGEAVVAALWSELGGYEIPTPIPRIPYLEAMARYGSDKPDLRFELELVELTEYFADTPFRVFQAPYVGAVVMPGGASQPRRTLDGWQDWAKQRGAKGLAYVLVGEDGTLTGPVAKNISEAEREGLAKAAGASPGDCIFFGAGTPAEGRALLGATRGEIARRLDLIPPGSWSFVWVVDAPLFEAAGSTDDVAVGSGQWTAVHHAFTSPNPDWIDSFEDDPEHALAYAYDLVCNGNEIGGGSIRIHRKDVQQRVFSLMGLTPEQQEEKFGFLLDAFAYGPPPHGGIAFGWDRICALLAGVDSIREVIAFPKTGGGYDPLTAAPAPITALQRKEAGVDAAPPKAQQKPDTQPAAPVKPQERPVQ</sequence>
<feature type="binding site" evidence="7">
    <location>
        <position position="489"/>
    </location>
    <ligand>
        <name>L-aspartate</name>
        <dbReference type="ChEBI" id="CHEBI:29991"/>
    </ligand>
</feature>
<evidence type="ECO:0000313" key="11">
    <source>
        <dbReference type="Proteomes" id="UP001370100"/>
    </source>
</evidence>
<reference evidence="10 11" key="1">
    <citation type="submission" date="2024-03" db="EMBL/GenBank/DDBJ databases">
        <title>Actinomycetospora sp. OC33-EN06, a novel actinomycete isolated from wild orchid (Aerides multiflora).</title>
        <authorList>
            <person name="Suriyachadkun C."/>
        </authorList>
    </citation>
    <scope>NUCLEOTIDE SEQUENCE [LARGE SCALE GENOMIC DNA]</scope>
    <source>
        <strain evidence="10 11">OC33-EN06</strain>
    </source>
</reference>
<dbReference type="Gene3D" id="2.40.50.140">
    <property type="entry name" value="Nucleic acid-binding proteins"/>
    <property type="match status" value="1"/>
</dbReference>
<dbReference type="EC" id="6.1.1.23" evidence="7"/>
<feature type="binding site" evidence="7">
    <location>
        <position position="448"/>
    </location>
    <ligand>
        <name>L-aspartate</name>
        <dbReference type="ChEBI" id="CHEBI:29991"/>
    </ligand>
</feature>
<evidence type="ECO:0000313" key="10">
    <source>
        <dbReference type="EMBL" id="MEJ2887304.1"/>
    </source>
</evidence>
<dbReference type="SUPFAM" id="SSF55681">
    <property type="entry name" value="Class II aaRS and biotin synthetases"/>
    <property type="match status" value="1"/>
</dbReference>
<comment type="caution">
    <text evidence="10">The sequence shown here is derived from an EMBL/GenBank/DDBJ whole genome shotgun (WGS) entry which is preliminary data.</text>
</comment>
<dbReference type="InterPro" id="IPR004364">
    <property type="entry name" value="Aa-tRNA-synt_II"/>
</dbReference>
<feature type="binding site" evidence="7">
    <location>
        <begin position="534"/>
        <end position="537"/>
    </location>
    <ligand>
        <name>ATP</name>
        <dbReference type="ChEBI" id="CHEBI:30616"/>
    </ligand>
</feature>
<keyword evidence="2 7" id="KW-0436">Ligase</keyword>
<comment type="similarity">
    <text evidence="1 7">Belongs to the class-II aminoacyl-tRNA synthetase family. Type 1 subfamily.</text>
</comment>
<keyword evidence="3 7" id="KW-0547">Nucleotide-binding</keyword>
<keyword evidence="7" id="KW-0963">Cytoplasm</keyword>
<dbReference type="Gene3D" id="3.30.930.10">
    <property type="entry name" value="Bira Bifunctional Protein, Domain 2"/>
    <property type="match status" value="1"/>
</dbReference>
<dbReference type="SUPFAM" id="SSF55261">
    <property type="entry name" value="GAD domain-like"/>
    <property type="match status" value="1"/>
</dbReference>
<dbReference type="PROSITE" id="PS50862">
    <property type="entry name" value="AA_TRNA_LIGASE_II"/>
    <property type="match status" value="1"/>
</dbReference>
<dbReference type="Gene3D" id="3.30.1360.30">
    <property type="entry name" value="GAD-like domain"/>
    <property type="match status" value="1"/>
</dbReference>
<dbReference type="InterPro" id="IPR004115">
    <property type="entry name" value="GAD-like_sf"/>
</dbReference>
<dbReference type="Pfam" id="PF00152">
    <property type="entry name" value="tRNA-synt_2"/>
    <property type="match status" value="1"/>
</dbReference>
<proteinExistence type="inferred from homology"/>
<dbReference type="InterPro" id="IPR012340">
    <property type="entry name" value="NA-bd_OB-fold"/>
</dbReference>
<feature type="binding site" evidence="7">
    <location>
        <position position="218"/>
    </location>
    <ligand>
        <name>L-aspartate</name>
        <dbReference type="ChEBI" id="CHEBI:29991"/>
    </ligand>
</feature>
<comment type="subcellular location">
    <subcellularLocation>
        <location evidence="7">Cytoplasm</location>
    </subcellularLocation>
</comment>
<feature type="region of interest" description="Disordered" evidence="8">
    <location>
        <begin position="575"/>
        <end position="608"/>
    </location>
</feature>
<dbReference type="PANTHER" id="PTHR22594:SF5">
    <property type="entry name" value="ASPARTATE--TRNA LIGASE, MITOCHONDRIAL"/>
    <property type="match status" value="1"/>
</dbReference>
<evidence type="ECO:0000259" key="9">
    <source>
        <dbReference type="PROSITE" id="PS50862"/>
    </source>
</evidence>
<evidence type="ECO:0000256" key="4">
    <source>
        <dbReference type="ARBA" id="ARBA00022840"/>
    </source>
</evidence>
<feature type="binding site" evidence="7">
    <location>
        <position position="172"/>
    </location>
    <ligand>
        <name>L-aspartate</name>
        <dbReference type="ChEBI" id="CHEBI:29991"/>
    </ligand>
</feature>
<dbReference type="InterPro" id="IPR047089">
    <property type="entry name" value="Asp-tRNA-ligase_1_N"/>
</dbReference>
<evidence type="ECO:0000256" key="7">
    <source>
        <dbReference type="HAMAP-Rule" id="MF_00044"/>
    </source>
</evidence>
<dbReference type="HAMAP" id="MF_00044">
    <property type="entry name" value="Asp_tRNA_synth_type1"/>
    <property type="match status" value="1"/>
</dbReference>
<dbReference type="NCBIfam" id="NF001750">
    <property type="entry name" value="PRK00476.1"/>
    <property type="match status" value="1"/>
</dbReference>
<protein>
    <recommendedName>
        <fullName evidence="7">Aspartate--tRNA(Asp/Asn) ligase</fullName>
        <ecNumber evidence="7">6.1.1.23</ecNumber>
    </recommendedName>
    <alternativeName>
        <fullName evidence="7">Aspartyl-tRNA synthetase</fullName>
        <shortName evidence="7">AspRS</shortName>
    </alternativeName>
    <alternativeName>
        <fullName evidence="7">Non-discriminating aspartyl-tRNA synthetase</fullName>
        <shortName evidence="7">ND-AspRS</shortName>
    </alternativeName>
</protein>
<comment type="catalytic activity">
    <reaction evidence="7">
        <text>tRNA(Asx) + L-aspartate + ATP = L-aspartyl-tRNA(Asx) + AMP + diphosphate</text>
        <dbReference type="Rhea" id="RHEA:18349"/>
        <dbReference type="Rhea" id="RHEA-COMP:9710"/>
        <dbReference type="Rhea" id="RHEA-COMP:9711"/>
        <dbReference type="ChEBI" id="CHEBI:29991"/>
        <dbReference type="ChEBI" id="CHEBI:30616"/>
        <dbReference type="ChEBI" id="CHEBI:33019"/>
        <dbReference type="ChEBI" id="CHEBI:78442"/>
        <dbReference type="ChEBI" id="CHEBI:78516"/>
        <dbReference type="ChEBI" id="CHEBI:456215"/>
        <dbReference type="EC" id="6.1.1.23"/>
    </reaction>
</comment>
<dbReference type="PRINTS" id="PR01042">
    <property type="entry name" value="TRNASYNTHASP"/>
</dbReference>
<dbReference type="SUPFAM" id="SSF50249">
    <property type="entry name" value="Nucleic acid-binding proteins"/>
    <property type="match status" value="1"/>
</dbReference>
<dbReference type="GO" id="GO:0004815">
    <property type="term" value="F:aspartate-tRNA ligase activity"/>
    <property type="evidence" value="ECO:0007669"/>
    <property type="project" value="UniProtKB-EC"/>
</dbReference>
<keyword evidence="6 7" id="KW-0030">Aminoacyl-tRNA synthetase</keyword>
<feature type="binding site" evidence="7">
    <location>
        <position position="482"/>
    </location>
    <ligand>
        <name>ATP</name>
        <dbReference type="ChEBI" id="CHEBI:30616"/>
    </ligand>
</feature>
<evidence type="ECO:0000256" key="5">
    <source>
        <dbReference type="ARBA" id="ARBA00022917"/>
    </source>
</evidence>
<dbReference type="PANTHER" id="PTHR22594">
    <property type="entry name" value="ASPARTYL/LYSYL-TRNA SYNTHETASE"/>
    <property type="match status" value="1"/>
</dbReference>
<dbReference type="Proteomes" id="UP001370100">
    <property type="component" value="Unassembled WGS sequence"/>
</dbReference>
<feature type="site" description="Important for tRNA non-discrimination" evidence="7">
    <location>
        <position position="31"/>
    </location>
</feature>
<comment type="subunit">
    <text evidence="7">Homodimer.</text>
</comment>
<accession>A0ABU8N7B4</accession>
<evidence type="ECO:0000256" key="2">
    <source>
        <dbReference type="ARBA" id="ARBA00022598"/>
    </source>
</evidence>
<feature type="domain" description="Aminoacyl-transfer RNA synthetases class-II family profile" evidence="9">
    <location>
        <begin position="139"/>
        <end position="555"/>
    </location>
</feature>
<dbReference type="Pfam" id="PF02938">
    <property type="entry name" value="GAD"/>
    <property type="match status" value="1"/>
</dbReference>
<dbReference type="Pfam" id="PF01336">
    <property type="entry name" value="tRNA_anti-codon"/>
    <property type="match status" value="1"/>
</dbReference>
<feature type="region of interest" description="Aspartate" evidence="7">
    <location>
        <begin position="196"/>
        <end position="199"/>
    </location>
</feature>
<dbReference type="RefSeq" id="WP_337713784.1">
    <property type="nucleotide sequence ID" value="NZ_JBBEGL010000003.1"/>
</dbReference>
<dbReference type="InterPro" id="IPR029351">
    <property type="entry name" value="GAD_dom"/>
</dbReference>
<dbReference type="InterPro" id="IPR002312">
    <property type="entry name" value="Asp/Asn-tRNA-synth_IIb"/>
</dbReference>
<comment type="function">
    <text evidence="7">Aspartyl-tRNA synthetase with relaxed tRNA specificity since it is able to aspartylate not only its cognate tRNA(Asp) but also tRNA(Asn). Reaction proceeds in two steps: L-aspartate is first activated by ATP to form Asp-AMP and then transferred to the acceptor end of tRNA(Asp/Asn).</text>
</comment>
<dbReference type="CDD" id="cd00777">
    <property type="entry name" value="AspRS_core"/>
    <property type="match status" value="1"/>
</dbReference>
<evidence type="ECO:0000256" key="8">
    <source>
        <dbReference type="SAM" id="MobiDB-lite"/>
    </source>
</evidence>
<dbReference type="InterPro" id="IPR045864">
    <property type="entry name" value="aa-tRNA-synth_II/BPL/LPL"/>
</dbReference>
<dbReference type="InterPro" id="IPR004365">
    <property type="entry name" value="NA-bd_OB_tRNA"/>
</dbReference>
<keyword evidence="4 7" id="KW-0067">ATP-binding</keyword>
<evidence type="ECO:0000256" key="3">
    <source>
        <dbReference type="ARBA" id="ARBA00022741"/>
    </source>
</evidence>
<dbReference type="InterPro" id="IPR006195">
    <property type="entry name" value="aa-tRNA-synth_II"/>
</dbReference>
<dbReference type="CDD" id="cd04317">
    <property type="entry name" value="EcAspRS_like_N"/>
    <property type="match status" value="1"/>
</dbReference>
<dbReference type="EMBL" id="JBBEGL010000003">
    <property type="protein sequence ID" value="MEJ2887304.1"/>
    <property type="molecule type" value="Genomic_DNA"/>
</dbReference>